<proteinExistence type="predicted"/>
<sequence length="59" mass="6506">MILCLLPIFPHELRPIIQIDWGQGGGGGKLISSYINKINRIVIKQNNTLTDPLTTSSLC</sequence>
<reference evidence="1 2" key="1">
    <citation type="submission" date="2023-10" db="EMBL/GenBank/DDBJ databases">
        <title>Genome-Wide Identification Analysis in wild type Solanum Pinnatisectum Reveals Some Genes Defensing Phytophthora Infestans.</title>
        <authorList>
            <person name="Sun C."/>
        </authorList>
    </citation>
    <scope>NUCLEOTIDE SEQUENCE [LARGE SCALE GENOMIC DNA]</scope>
    <source>
        <strain evidence="1">LQN</strain>
        <tissue evidence="1">Leaf</tissue>
    </source>
</reference>
<accession>A0AAV9LNA8</accession>
<comment type="caution">
    <text evidence="1">The sequence shown here is derived from an EMBL/GenBank/DDBJ whole genome shotgun (WGS) entry which is preliminary data.</text>
</comment>
<evidence type="ECO:0000313" key="1">
    <source>
        <dbReference type="EMBL" id="KAK4727216.1"/>
    </source>
</evidence>
<dbReference type="SUPFAM" id="SSF64484">
    <property type="entry name" value="beta and beta-prime subunits of DNA dependent RNA-polymerase"/>
    <property type="match status" value="1"/>
</dbReference>
<dbReference type="Proteomes" id="UP001311915">
    <property type="component" value="Unassembled WGS sequence"/>
</dbReference>
<dbReference type="AlphaFoldDB" id="A0AAV9LNA8"/>
<protein>
    <submittedName>
        <fullName evidence="1">Uncharacterized protein</fullName>
    </submittedName>
</protein>
<name>A0AAV9LNA8_9SOLN</name>
<gene>
    <name evidence="1" type="ORF">R3W88_032133</name>
</gene>
<evidence type="ECO:0000313" key="2">
    <source>
        <dbReference type="Proteomes" id="UP001311915"/>
    </source>
</evidence>
<dbReference type="EMBL" id="JAWPEI010000005">
    <property type="protein sequence ID" value="KAK4727216.1"/>
    <property type="molecule type" value="Genomic_DNA"/>
</dbReference>
<keyword evidence="2" id="KW-1185">Reference proteome</keyword>
<organism evidence="1 2">
    <name type="scientific">Solanum pinnatisectum</name>
    <name type="common">tansyleaf nightshade</name>
    <dbReference type="NCBI Taxonomy" id="50273"/>
    <lineage>
        <taxon>Eukaryota</taxon>
        <taxon>Viridiplantae</taxon>
        <taxon>Streptophyta</taxon>
        <taxon>Embryophyta</taxon>
        <taxon>Tracheophyta</taxon>
        <taxon>Spermatophyta</taxon>
        <taxon>Magnoliopsida</taxon>
        <taxon>eudicotyledons</taxon>
        <taxon>Gunneridae</taxon>
        <taxon>Pentapetalae</taxon>
        <taxon>asterids</taxon>
        <taxon>lamiids</taxon>
        <taxon>Solanales</taxon>
        <taxon>Solanaceae</taxon>
        <taxon>Solanoideae</taxon>
        <taxon>Solaneae</taxon>
        <taxon>Solanum</taxon>
    </lineage>
</organism>